<feature type="domain" description="Bacterial surface antigen (D15)" evidence="3">
    <location>
        <begin position="212"/>
        <end position="392"/>
    </location>
</feature>
<dbReference type="Gene3D" id="2.40.160.50">
    <property type="entry name" value="membrane protein fhac: a member of the omp85/tpsb transporter family"/>
    <property type="match status" value="1"/>
</dbReference>
<evidence type="ECO:0000313" key="4">
    <source>
        <dbReference type="EMBL" id="KAB2817980.1"/>
    </source>
</evidence>
<dbReference type="OrthoDB" id="621220at2"/>
<dbReference type="GO" id="GO:0019867">
    <property type="term" value="C:outer membrane"/>
    <property type="evidence" value="ECO:0007669"/>
    <property type="project" value="InterPro"/>
</dbReference>
<keyword evidence="2" id="KW-0472">Membrane</keyword>
<dbReference type="RefSeq" id="WP_151692668.1">
    <property type="nucleotide sequence ID" value="NZ_BMGX01000002.1"/>
</dbReference>
<comment type="caution">
    <text evidence="4">The sequence shown here is derived from an EMBL/GenBank/DDBJ whole genome shotgun (WGS) entry which is preliminary data.</text>
</comment>
<name>A0A6L3ZLG0_9FLAO</name>
<organism evidence="4 5">
    <name type="scientific">Phaeocystidibacter marisrubri</name>
    <dbReference type="NCBI Taxonomy" id="1577780"/>
    <lineage>
        <taxon>Bacteria</taxon>
        <taxon>Pseudomonadati</taxon>
        <taxon>Bacteroidota</taxon>
        <taxon>Flavobacteriia</taxon>
        <taxon>Flavobacteriales</taxon>
        <taxon>Phaeocystidibacteraceae</taxon>
        <taxon>Phaeocystidibacter</taxon>
    </lineage>
</organism>
<evidence type="ECO:0000313" key="5">
    <source>
        <dbReference type="Proteomes" id="UP000484164"/>
    </source>
</evidence>
<keyword evidence="5" id="KW-1185">Reference proteome</keyword>
<proteinExistence type="predicted"/>
<sequence>MNSSNRIVIAVLSLFSVVSLGQTEADQGPIPNKLYLSPLPVIGANPAFGFFYGGAASGSMYLGNTHTTNISNALLTATYSTKEQLMFTLKSNIYTADNGWFLMGDYRLFFSSQPTFGLGTGGQNLNLSGLNGEYANATLNDNVEAEPLDFNLIRFYETVTKSIYPNLYVGVGVHVDVFSEIEDGGLDLDSANPVLTNHFLYSKKYGFDPSQYSIIGASANVIYDSRDNISYPYQGEFAFVSWKYNPEFLGSDQNSSSLWLEYRKYISLSESNPRNILAFWSYANFTTSGRLPYMALPSIGWDQMGRSGRAYPQGRFRGDHMVYLEAEYRFPLPILESKPNLFGATVFANMTTASSSDNNVQLFDYIKPAGGVGLRIMLSEAARTNLTIDYGWGANGAGAFYLNLNEYF</sequence>
<comment type="subcellular location">
    <subcellularLocation>
        <location evidence="1">Membrane</location>
    </subcellularLocation>
</comment>
<evidence type="ECO:0000259" key="3">
    <source>
        <dbReference type="Pfam" id="PF01103"/>
    </source>
</evidence>
<dbReference type="EMBL" id="WBVQ01000001">
    <property type="protein sequence ID" value="KAB2817980.1"/>
    <property type="molecule type" value="Genomic_DNA"/>
</dbReference>
<dbReference type="Proteomes" id="UP000484164">
    <property type="component" value="Unassembled WGS sequence"/>
</dbReference>
<accession>A0A6L3ZLG0</accession>
<gene>
    <name evidence="4" type="ORF">F8C82_06135</name>
</gene>
<reference evidence="4 5" key="1">
    <citation type="submission" date="2019-10" db="EMBL/GenBank/DDBJ databases">
        <title>Genome sequence of Phaeocystidibacter marisrubri JCM30614 (type strain).</title>
        <authorList>
            <person name="Bowman J.P."/>
        </authorList>
    </citation>
    <scope>NUCLEOTIDE SEQUENCE [LARGE SCALE GENOMIC DNA]</scope>
    <source>
        <strain evidence="4 5">JCM 30614</strain>
    </source>
</reference>
<evidence type="ECO:0000256" key="1">
    <source>
        <dbReference type="ARBA" id="ARBA00004370"/>
    </source>
</evidence>
<dbReference type="Pfam" id="PF01103">
    <property type="entry name" value="Omp85"/>
    <property type="match status" value="1"/>
</dbReference>
<dbReference type="AlphaFoldDB" id="A0A6L3ZLG0"/>
<evidence type="ECO:0000256" key="2">
    <source>
        <dbReference type="ARBA" id="ARBA00023136"/>
    </source>
</evidence>
<protein>
    <submittedName>
        <fullName evidence="4">BamA/TamA family outer membrane protein</fullName>
    </submittedName>
</protein>
<dbReference type="InterPro" id="IPR000184">
    <property type="entry name" value="Bac_surfAg_D15"/>
</dbReference>